<gene>
    <name evidence="3" type="ORF">PXEA_LOCUS8617</name>
</gene>
<dbReference type="EMBL" id="CAAALY010023721">
    <property type="protein sequence ID" value="VEL15177.1"/>
    <property type="molecule type" value="Genomic_DNA"/>
</dbReference>
<feature type="domain" description="EF-hand" evidence="2">
    <location>
        <begin position="2"/>
        <end position="37"/>
    </location>
</feature>
<evidence type="ECO:0000259" key="2">
    <source>
        <dbReference type="PROSITE" id="PS50222"/>
    </source>
</evidence>
<evidence type="ECO:0000313" key="3">
    <source>
        <dbReference type="EMBL" id="VEL15177.1"/>
    </source>
</evidence>
<comment type="caution">
    <text evidence="3">The sequence shown here is derived from an EMBL/GenBank/DDBJ whole genome shotgun (WGS) entry which is preliminary data.</text>
</comment>
<dbReference type="SMART" id="SM00054">
    <property type="entry name" value="EFh"/>
    <property type="match status" value="2"/>
</dbReference>
<protein>
    <recommendedName>
        <fullName evidence="2">EF-hand domain-containing protein</fullName>
    </recommendedName>
</protein>
<dbReference type="PROSITE" id="PS00018">
    <property type="entry name" value="EF_HAND_1"/>
    <property type="match status" value="2"/>
</dbReference>
<dbReference type="PROSITE" id="PS50222">
    <property type="entry name" value="EF_HAND_2"/>
    <property type="match status" value="2"/>
</dbReference>
<sequence length="73" mass="8152">MSDDSAIERLFKSIDKDGSGKITADELKLALEQCGCKYPVDTINLFIKENDTNGDGQLDVKEVKLFFKSYKSS</sequence>
<reference evidence="3" key="1">
    <citation type="submission" date="2018-11" db="EMBL/GenBank/DDBJ databases">
        <authorList>
            <consortium name="Pathogen Informatics"/>
        </authorList>
    </citation>
    <scope>NUCLEOTIDE SEQUENCE</scope>
</reference>
<dbReference type="Gene3D" id="1.10.238.10">
    <property type="entry name" value="EF-hand"/>
    <property type="match status" value="1"/>
</dbReference>
<accession>A0A3S5B7E3</accession>
<dbReference type="OrthoDB" id="120976at2759"/>
<keyword evidence="4" id="KW-1185">Reference proteome</keyword>
<dbReference type="CDD" id="cd00051">
    <property type="entry name" value="EFh"/>
    <property type="match status" value="1"/>
</dbReference>
<dbReference type="InterPro" id="IPR018247">
    <property type="entry name" value="EF_Hand_1_Ca_BS"/>
</dbReference>
<proteinExistence type="predicted"/>
<dbReference type="SUPFAM" id="SSF47473">
    <property type="entry name" value="EF-hand"/>
    <property type="match status" value="1"/>
</dbReference>
<name>A0A3S5B7E3_9PLAT</name>
<dbReference type="Proteomes" id="UP000784294">
    <property type="component" value="Unassembled WGS sequence"/>
</dbReference>
<dbReference type="InterPro" id="IPR011992">
    <property type="entry name" value="EF-hand-dom_pair"/>
</dbReference>
<feature type="domain" description="EF-hand" evidence="2">
    <location>
        <begin position="38"/>
        <end position="73"/>
    </location>
</feature>
<keyword evidence="1" id="KW-0106">Calcium</keyword>
<evidence type="ECO:0000313" key="4">
    <source>
        <dbReference type="Proteomes" id="UP000784294"/>
    </source>
</evidence>
<dbReference type="GO" id="GO:0005509">
    <property type="term" value="F:calcium ion binding"/>
    <property type="evidence" value="ECO:0007669"/>
    <property type="project" value="InterPro"/>
</dbReference>
<dbReference type="Pfam" id="PF13499">
    <property type="entry name" value="EF-hand_7"/>
    <property type="match status" value="1"/>
</dbReference>
<dbReference type="AlphaFoldDB" id="A0A3S5B7E3"/>
<evidence type="ECO:0000256" key="1">
    <source>
        <dbReference type="ARBA" id="ARBA00022837"/>
    </source>
</evidence>
<dbReference type="InterPro" id="IPR002048">
    <property type="entry name" value="EF_hand_dom"/>
</dbReference>
<organism evidence="3 4">
    <name type="scientific">Protopolystoma xenopodis</name>
    <dbReference type="NCBI Taxonomy" id="117903"/>
    <lineage>
        <taxon>Eukaryota</taxon>
        <taxon>Metazoa</taxon>
        <taxon>Spiralia</taxon>
        <taxon>Lophotrochozoa</taxon>
        <taxon>Platyhelminthes</taxon>
        <taxon>Monogenea</taxon>
        <taxon>Polyopisthocotylea</taxon>
        <taxon>Polystomatidea</taxon>
        <taxon>Polystomatidae</taxon>
        <taxon>Protopolystoma</taxon>
    </lineage>
</organism>